<dbReference type="EMBL" id="JADXDR010000027">
    <property type="protein sequence ID" value="KAI7844502.1"/>
    <property type="molecule type" value="Genomic_DNA"/>
</dbReference>
<dbReference type="Proteomes" id="UP001205105">
    <property type="component" value="Unassembled WGS sequence"/>
</dbReference>
<reference evidence="3" key="1">
    <citation type="submission" date="2020-11" db="EMBL/GenBank/DDBJ databases">
        <title>Chlorella ohadii genome sequencing and assembly.</title>
        <authorList>
            <person name="Murik O."/>
            <person name="Treves H."/>
            <person name="Kedem I."/>
            <person name="Shotland Y."/>
            <person name="Kaplan A."/>
        </authorList>
    </citation>
    <scope>NUCLEOTIDE SEQUENCE</scope>
    <source>
        <strain evidence="3">1</strain>
    </source>
</reference>
<organism evidence="3 4">
    <name type="scientific">Chlorella ohadii</name>
    <dbReference type="NCBI Taxonomy" id="2649997"/>
    <lineage>
        <taxon>Eukaryota</taxon>
        <taxon>Viridiplantae</taxon>
        <taxon>Chlorophyta</taxon>
        <taxon>core chlorophytes</taxon>
        <taxon>Trebouxiophyceae</taxon>
        <taxon>Chlorellales</taxon>
        <taxon>Chlorellaceae</taxon>
        <taxon>Chlorella clade</taxon>
        <taxon>Chlorella</taxon>
    </lineage>
</organism>
<accession>A0AAD5DUC1</accession>
<dbReference type="Pfam" id="PF09348">
    <property type="entry name" value="DUF1990"/>
    <property type="match status" value="2"/>
</dbReference>
<evidence type="ECO:0000313" key="3">
    <source>
        <dbReference type="EMBL" id="KAI7844502.1"/>
    </source>
</evidence>
<gene>
    <name evidence="3" type="ORF">COHA_001861</name>
</gene>
<evidence type="ECO:0000313" key="4">
    <source>
        <dbReference type="Proteomes" id="UP001205105"/>
    </source>
</evidence>
<dbReference type="PANTHER" id="PTHR34202:SF1">
    <property type="entry name" value="UPF0548 PROTEIN"/>
    <property type="match status" value="1"/>
</dbReference>
<proteinExistence type="predicted"/>
<keyword evidence="4" id="KW-1185">Reference proteome</keyword>
<sequence length="298" mass="31690">MPALQIGPFFLGRPSREQQAAVEASASSTPFSFPHVGVTRTAPPLPEAVAAEGWTLDHNRVQVGRGRAAYRKAQRLLEQWRHFDLGWASVNAPPVKQGAPVVVTARTLLCWSCNPLRISYVEEGALRRTQLQPWAGAKCAAAGGKASKNGSSSKSSSSSKSGSGSNMANAAKAASGGSSAAPSSTSGSGDPLTRLLGALARGAGTRAAQQQQAVAEARPPRGRRYAFAHTTLAGHQISGEERFAVAWNHEDDSVWYEIYTLSRPGSWITAATHPLLRAFQRKFAADSMAAMQREMLKP</sequence>
<name>A0AAD5DUC1_9CHLO</name>
<evidence type="ECO:0000256" key="1">
    <source>
        <dbReference type="SAM" id="MobiDB-lite"/>
    </source>
</evidence>
<feature type="region of interest" description="Disordered" evidence="1">
    <location>
        <begin position="142"/>
        <end position="192"/>
    </location>
</feature>
<feature type="domain" description="DUF1990" evidence="2">
    <location>
        <begin position="35"/>
        <end position="125"/>
    </location>
</feature>
<comment type="caution">
    <text evidence="3">The sequence shown here is derived from an EMBL/GenBank/DDBJ whole genome shotgun (WGS) entry which is preliminary data.</text>
</comment>
<protein>
    <recommendedName>
        <fullName evidence="2">DUF1990 domain-containing protein</fullName>
    </recommendedName>
</protein>
<dbReference type="InterPro" id="IPR018960">
    <property type="entry name" value="DUF1990"/>
</dbReference>
<feature type="domain" description="DUF1990" evidence="2">
    <location>
        <begin position="219"/>
        <end position="289"/>
    </location>
</feature>
<dbReference type="PANTHER" id="PTHR34202">
    <property type="entry name" value="UPF0548 PROTEIN"/>
    <property type="match status" value="1"/>
</dbReference>
<dbReference type="AlphaFoldDB" id="A0AAD5DUC1"/>
<evidence type="ECO:0000259" key="2">
    <source>
        <dbReference type="Pfam" id="PF09348"/>
    </source>
</evidence>